<feature type="chain" id="PRO_5035913720" description="Protein sleepless" evidence="3">
    <location>
        <begin position="24"/>
        <end position="143"/>
    </location>
</feature>
<evidence type="ECO:0008006" key="6">
    <source>
        <dbReference type="Google" id="ProtNLM"/>
    </source>
</evidence>
<evidence type="ECO:0000256" key="1">
    <source>
        <dbReference type="ARBA" id="ARBA00022729"/>
    </source>
</evidence>
<sequence length="143" mass="16069">MKTAQQILACMLFVALAIEEGWSNEVSPTPEPFFCHSCNSFTNPDCETITDDRYKVQCSANQTICRKVEQHMYYNKDDHVRVFRQCATRGTPGGCDSRTGTYRFKTWYCHCQGSLCNGSNSLLASVMLTVTLICASLGLRKCL</sequence>
<dbReference type="AlphaFoldDB" id="A0A8S3ZZ99"/>
<dbReference type="InterPro" id="IPR045860">
    <property type="entry name" value="Snake_toxin-like_sf"/>
</dbReference>
<evidence type="ECO:0000313" key="4">
    <source>
        <dbReference type="EMBL" id="CAG5134214.1"/>
    </source>
</evidence>
<dbReference type="PANTHER" id="PTHR33562:SF2">
    <property type="entry name" value="PROTEIN QUIVER"/>
    <property type="match status" value="1"/>
</dbReference>
<evidence type="ECO:0000256" key="2">
    <source>
        <dbReference type="ARBA" id="ARBA00023180"/>
    </source>
</evidence>
<dbReference type="OrthoDB" id="6083863at2759"/>
<comment type="caution">
    <text evidence="4">The sequence shown here is derived from an EMBL/GenBank/DDBJ whole genome shotgun (WGS) entry which is preliminary data.</text>
</comment>
<dbReference type="GO" id="GO:0032222">
    <property type="term" value="P:regulation of synaptic transmission, cholinergic"/>
    <property type="evidence" value="ECO:0007669"/>
    <property type="project" value="InterPro"/>
</dbReference>
<dbReference type="GO" id="GO:0030431">
    <property type="term" value="P:sleep"/>
    <property type="evidence" value="ECO:0007669"/>
    <property type="project" value="InterPro"/>
</dbReference>
<keyword evidence="1 3" id="KW-0732">Signal</keyword>
<reference evidence="4" key="1">
    <citation type="submission" date="2021-04" db="EMBL/GenBank/DDBJ databases">
        <authorList>
            <consortium name="Molecular Ecology Group"/>
        </authorList>
    </citation>
    <scope>NUCLEOTIDE SEQUENCE</scope>
</reference>
<accession>A0A8S3ZZ99</accession>
<dbReference type="PANTHER" id="PTHR33562">
    <property type="entry name" value="ATILLA, ISOFORM B-RELATED-RELATED"/>
    <property type="match status" value="1"/>
</dbReference>
<dbReference type="Proteomes" id="UP000678393">
    <property type="component" value="Unassembled WGS sequence"/>
</dbReference>
<dbReference type="InterPro" id="IPR031424">
    <property type="entry name" value="QVR-like"/>
</dbReference>
<name>A0A8S3ZZ99_9EUPU</name>
<gene>
    <name evidence="4" type="ORF">CUNI_LOCUS19772</name>
</gene>
<feature type="signal peptide" evidence="3">
    <location>
        <begin position="1"/>
        <end position="23"/>
    </location>
</feature>
<organism evidence="4 5">
    <name type="scientific">Candidula unifasciata</name>
    <dbReference type="NCBI Taxonomy" id="100452"/>
    <lineage>
        <taxon>Eukaryota</taxon>
        <taxon>Metazoa</taxon>
        <taxon>Spiralia</taxon>
        <taxon>Lophotrochozoa</taxon>
        <taxon>Mollusca</taxon>
        <taxon>Gastropoda</taxon>
        <taxon>Heterobranchia</taxon>
        <taxon>Euthyneura</taxon>
        <taxon>Panpulmonata</taxon>
        <taxon>Eupulmonata</taxon>
        <taxon>Stylommatophora</taxon>
        <taxon>Helicina</taxon>
        <taxon>Helicoidea</taxon>
        <taxon>Geomitridae</taxon>
        <taxon>Candidula</taxon>
    </lineage>
</organism>
<evidence type="ECO:0000256" key="3">
    <source>
        <dbReference type="SAM" id="SignalP"/>
    </source>
</evidence>
<dbReference type="EMBL" id="CAJHNH020006913">
    <property type="protein sequence ID" value="CAG5134214.1"/>
    <property type="molecule type" value="Genomic_DNA"/>
</dbReference>
<dbReference type="InterPro" id="IPR050975">
    <property type="entry name" value="Sleep_regulator"/>
</dbReference>
<proteinExistence type="predicted"/>
<keyword evidence="2" id="KW-0325">Glycoprotein</keyword>
<dbReference type="Pfam" id="PF17064">
    <property type="entry name" value="QVR"/>
    <property type="match status" value="1"/>
</dbReference>
<protein>
    <recommendedName>
        <fullName evidence="6">Protein sleepless</fullName>
    </recommendedName>
</protein>
<keyword evidence="5" id="KW-1185">Reference proteome</keyword>
<evidence type="ECO:0000313" key="5">
    <source>
        <dbReference type="Proteomes" id="UP000678393"/>
    </source>
</evidence>
<dbReference type="SUPFAM" id="SSF57302">
    <property type="entry name" value="Snake toxin-like"/>
    <property type="match status" value="1"/>
</dbReference>